<dbReference type="Proteomes" id="UP001287286">
    <property type="component" value="Unassembled WGS sequence"/>
</dbReference>
<evidence type="ECO:0000313" key="3">
    <source>
        <dbReference type="EMBL" id="PWI72663.1"/>
    </source>
</evidence>
<gene>
    <name evidence="3" type="ORF">PCL_09678</name>
    <name evidence="2" type="ORF">Purlil1_3640</name>
</gene>
<dbReference type="Proteomes" id="UP000245956">
    <property type="component" value="Unassembled WGS sequence"/>
</dbReference>
<keyword evidence="5" id="KW-1185">Reference proteome</keyword>
<reference evidence="3" key="1">
    <citation type="submission" date="2015-05" db="EMBL/GenBank/DDBJ databases">
        <authorList>
            <person name="Wang D.B."/>
            <person name="Wang M."/>
        </authorList>
    </citation>
    <scope>NUCLEOTIDE SEQUENCE</scope>
    <source>
        <strain evidence="3">36-1</strain>
    </source>
</reference>
<sequence length="363" mass="39714">MILRNQSKTRPLVKPIHTGAFPLRPASSCKGNALQDEAFRSPVSPLGCPAMVSRDHRDDSAMADASPITVAESMRGATISPISPSRRYAELSLMLPRLEDLHVQDKSSDVPAPPSPLVSSPTTAGTLACRRRQTVKPLTASDRNLYFQRFREGLWRRGSRDFGNYEHADVFVSAAELRRLSCATDGDGVVDSSQLSVRVVIHSKDRSPRGLKRDFDLVALRATIPEPLPSPRSPNFDRASLLSVLEGEAAPSSPCESPVMPTAPRPVSDGSKDSPRNAPGPADRRTHCSGSRPVPIHLQYARSHLPVLAAIMMSEQVRKGDVIELPLPHPRAWPETVAFMYTGEEELLTEQVKRNIVYLGGKV</sequence>
<comment type="caution">
    <text evidence="3">The sequence shown here is derived from an EMBL/GenBank/DDBJ whole genome shotgun (WGS) entry which is preliminary data.</text>
</comment>
<dbReference type="EMBL" id="JAWRVI010000010">
    <property type="protein sequence ID" value="KAK4091801.1"/>
    <property type="molecule type" value="Genomic_DNA"/>
</dbReference>
<name>A0A2U3EDY4_PURLI</name>
<feature type="region of interest" description="Disordered" evidence="1">
    <location>
        <begin position="105"/>
        <end position="124"/>
    </location>
</feature>
<reference evidence="3 4" key="2">
    <citation type="journal article" date="2016" name="Front. Microbiol.">
        <title>Genome and transcriptome sequences reveal the specific parasitism of the nematophagous Purpureocillium lilacinum 36-1.</title>
        <authorList>
            <person name="Xie J."/>
            <person name="Li S."/>
            <person name="Mo C."/>
            <person name="Xiao X."/>
            <person name="Peng D."/>
            <person name="Wang G."/>
            <person name="Xiao Y."/>
        </authorList>
    </citation>
    <scope>NUCLEOTIDE SEQUENCE [LARGE SCALE GENOMIC DNA]</scope>
    <source>
        <strain evidence="3 4">36-1</strain>
    </source>
</reference>
<feature type="region of interest" description="Disordered" evidence="1">
    <location>
        <begin position="247"/>
        <end position="292"/>
    </location>
</feature>
<dbReference type="EMBL" id="LCWV01000005">
    <property type="protein sequence ID" value="PWI72663.1"/>
    <property type="molecule type" value="Genomic_DNA"/>
</dbReference>
<reference evidence="2" key="3">
    <citation type="submission" date="2023-11" db="EMBL/GenBank/DDBJ databases">
        <authorList>
            <person name="Beijen E."/>
            <person name="Ohm R.A."/>
        </authorList>
    </citation>
    <scope>NUCLEOTIDE SEQUENCE</scope>
    <source>
        <strain evidence="2">CBS 150709</strain>
    </source>
</reference>
<evidence type="ECO:0000313" key="5">
    <source>
        <dbReference type="Proteomes" id="UP001287286"/>
    </source>
</evidence>
<dbReference type="AlphaFoldDB" id="A0A2U3EDY4"/>
<accession>A0A2U3EDY4</accession>
<protein>
    <submittedName>
        <fullName evidence="3">Uncharacterized protein</fullName>
    </submittedName>
</protein>
<organism evidence="3 4">
    <name type="scientific">Purpureocillium lilacinum</name>
    <name type="common">Paecilomyces lilacinus</name>
    <dbReference type="NCBI Taxonomy" id="33203"/>
    <lineage>
        <taxon>Eukaryota</taxon>
        <taxon>Fungi</taxon>
        <taxon>Dikarya</taxon>
        <taxon>Ascomycota</taxon>
        <taxon>Pezizomycotina</taxon>
        <taxon>Sordariomycetes</taxon>
        <taxon>Hypocreomycetidae</taxon>
        <taxon>Hypocreales</taxon>
        <taxon>Ophiocordycipitaceae</taxon>
        <taxon>Purpureocillium</taxon>
    </lineage>
</organism>
<reference evidence="2 5" key="4">
    <citation type="journal article" date="2024" name="Microbiol. Resour. Announc.">
        <title>Genome annotations for the ascomycete fungi Trichoderma harzianum, Trichoderma aggressivum, and Purpureocillium lilacinum.</title>
        <authorList>
            <person name="Beijen E.P.W."/>
            <person name="Ohm R.A."/>
        </authorList>
    </citation>
    <scope>NUCLEOTIDE SEQUENCE [LARGE SCALE GENOMIC DNA]</scope>
    <source>
        <strain evidence="2 5">CBS 150709</strain>
    </source>
</reference>
<evidence type="ECO:0000313" key="4">
    <source>
        <dbReference type="Proteomes" id="UP000245956"/>
    </source>
</evidence>
<evidence type="ECO:0000313" key="2">
    <source>
        <dbReference type="EMBL" id="KAK4091801.1"/>
    </source>
</evidence>
<proteinExistence type="predicted"/>
<evidence type="ECO:0000256" key="1">
    <source>
        <dbReference type="SAM" id="MobiDB-lite"/>
    </source>
</evidence>